<dbReference type="FunFam" id="3.30.230.10:FF:000036">
    <property type="entry name" value="DNA mismatch repair endonuclease MutL"/>
    <property type="match status" value="1"/>
</dbReference>
<keyword evidence="9" id="KW-1185">Reference proteome</keyword>
<evidence type="ECO:0000256" key="5">
    <source>
        <dbReference type="SAM" id="MobiDB-lite"/>
    </source>
</evidence>
<dbReference type="InterPro" id="IPR042121">
    <property type="entry name" value="MutL_C_regsub"/>
</dbReference>
<dbReference type="GO" id="GO:0006298">
    <property type="term" value="P:mismatch repair"/>
    <property type="evidence" value="ECO:0007669"/>
    <property type="project" value="UniProtKB-UniRule"/>
</dbReference>
<dbReference type="GO" id="GO:0032300">
    <property type="term" value="C:mismatch repair complex"/>
    <property type="evidence" value="ECO:0007669"/>
    <property type="project" value="InterPro"/>
</dbReference>
<dbReference type="Gene3D" id="3.30.1540.20">
    <property type="entry name" value="MutL, C-terminal domain, dimerisation subdomain"/>
    <property type="match status" value="1"/>
</dbReference>
<dbReference type="FunFam" id="3.30.565.10:FF:000003">
    <property type="entry name" value="DNA mismatch repair endonuclease MutL"/>
    <property type="match status" value="1"/>
</dbReference>
<dbReference type="NCBIfam" id="NF000950">
    <property type="entry name" value="PRK00095.1-3"/>
    <property type="match status" value="1"/>
</dbReference>
<dbReference type="PANTHER" id="PTHR10073">
    <property type="entry name" value="DNA MISMATCH REPAIR PROTEIN MLH, PMS, MUTL"/>
    <property type="match status" value="1"/>
</dbReference>
<dbReference type="Pfam" id="PF08676">
    <property type="entry name" value="MutL_C"/>
    <property type="match status" value="1"/>
</dbReference>
<dbReference type="InterPro" id="IPR020667">
    <property type="entry name" value="DNA_mismatch_repair_MutL"/>
</dbReference>
<dbReference type="SUPFAM" id="SSF54211">
    <property type="entry name" value="Ribosomal protein S5 domain 2-like"/>
    <property type="match status" value="1"/>
</dbReference>
<feature type="compositionally biased region" description="Basic and acidic residues" evidence="5">
    <location>
        <begin position="435"/>
        <end position="454"/>
    </location>
</feature>
<dbReference type="Proteomes" id="UP001164718">
    <property type="component" value="Chromosome"/>
</dbReference>
<feature type="domain" description="DNA mismatch repair protein S5" evidence="7">
    <location>
        <begin position="208"/>
        <end position="326"/>
    </location>
</feature>
<evidence type="ECO:0000256" key="3">
    <source>
        <dbReference type="ARBA" id="ARBA00023204"/>
    </source>
</evidence>
<dbReference type="Pfam" id="PF13589">
    <property type="entry name" value="HATPase_c_3"/>
    <property type="match status" value="1"/>
</dbReference>
<dbReference type="SUPFAM" id="SSF55874">
    <property type="entry name" value="ATPase domain of HSP90 chaperone/DNA topoisomerase II/histidine kinase"/>
    <property type="match status" value="1"/>
</dbReference>
<dbReference type="GO" id="GO:0005524">
    <property type="term" value="F:ATP binding"/>
    <property type="evidence" value="ECO:0007669"/>
    <property type="project" value="InterPro"/>
</dbReference>
<dbReference type="Gene3D" id="3.30.230.10">
    <property type="match status" value="1"/>
</dbReference>
<evidence type="ECO:0000259" key="7">
    <source>
        <dbReference type="SMART" id="SM01340"/>
    </source>
</evidence>
<feature type="region of interest" description="Disordered" evidence="5">
    <location>
        <begin position="379"/>
        <end position="454"/>
    </location>
</feature>
<organism evidence="8 9">
    <name type="scientific">Fervidibacillus albus</name>
    <dbReference type="NCBI Taxonomy" id="2980026"/>
    <lineage>
        <taxon>Bacteria</taxon>
        <taxon>Bacillati</taxon>
        <taxon>Bacillota</taxon>
        <taxon>Bacilli</taxon>
        <taxon>Bacillales</taxon>
        <taxon>Bacillaceae</taxon>
        <taxon>Fervidibacillus</taxon>
    </lineage>
</organism>
<name>A0A9E8RWK9_9BACI</name>
<dbReference type="AlphaFoldDB" id="A0A9E8RWK9"/>
<dbReference type="GO" id="GO:0004519">
    <property type="term" value="F:endonuclease activity"/>
    <property type="evidence" value="ECO:0007669"/>
    <property type="project" value="UniProtKB-KW"/>
</dbReference>
<dbReference type="Gene3D" id="3.30.1370.100">
    <property type="entry name" value="MutL, C-terminal domain, regulatory subdomain"/>
    <property type="match status" value="1"/>
</dbReference>
<dbReference type="CDD" id="cd00782">
    <property type="entry name" value="MutL_Trans"/>
    <property type="match status" value="1"/>
</dbReference>
<evidence type="ECO:0000256" key="4">
    <source>
        <dbReference type="HAMAP-Rule" id="MF_00149"/>
    </source>
</evidence>
<dbReference type="HAMAP" id="MF_00149">
    <property type="entry name" value="DNA_mis_repair"/>
    <property type="match status" value="1"/>
</dbReference>
<dbReference type="GO" id="GO:0140664">
    <property type="term" value="F:ATP-dependent DNA damage sensor activity"/>
    <property type="evidence" value="ECO:0007669"/>
    <property type="project" value="InterPro"/>
</dbReference>
<keyword evidence="8" id="KW-0378">Hydrolase</keyword>
<reference evidence="8" key="1">
    <citation type="submission" date="2022-09" db="EMBL/GenBank/DDBJ databases">
        <title>Complete Genomes of Fervidibacillus albus and Fervidibacillus halotolerans isolated from tidal flat sediments.</title>
        <authorList>
            <person name="Kwon K.K."/>
            <person name="Yang S.-H."/>
            <person name="Park M.J."/>
            <person name="Oh H.-M."/>
        </authorList>
    </citation>
    <scope>NUCLEOTIDE SEQUENCE</scope>
    <source>
        <strain evidence="8">MEBiC13591</strain>
    </source>
</reference>
<dbReference type="InterPro" id="IPR038973">
    <property type="entry name" value="MutL/Mlh/Pms-like"/>
</dbReference>
<dbReference type="InterPro" id="IPR014721">
    <property type="entry name" value="Ribsml_uS5_D2-typ_fold_subgr"/>
</dbReference>
<evidence type="ECO:0000259" key="6">
    <source>
        <dbReference type="SMART" id="SM00853"/>
    </source>
</evidence>
<keyword evidence="2 4" id="KW-0227">DNA damage</keyword>
<protein>
    <recommendedName>
        <fullName evidence="4">DNA mismatch repair protein MutL</fullName>
    </recommendedName>
</protein>
<dbReference type="InterPro" id="IPR020568">
    <property type="entry name" value="Ribosomal_Su5_D2-typ_SF"/>
</dbReference>
<gene>
    <name evidence="4 8" type="primary">mutL</name>
    <name evidence="8" type="ORF">OE104_05675</name>
</gene>
<dbReference type="EMBL" id="CP106878">
    <property type="protein sequence ID" value="WAA10801.1"/>
    <property type="molecule type" value="Genomic_DNA"/>
</dbReference>
<dbReference type="InterPro" id="IPR036890">
    <property type="entry name" value="HATPase_C_sf"/>
</dbReference>
<dbReference type="Gene3D" id="3.30.565.10">
    <property type="entry name" value="Histidine kinase-like ATPase, C-terminal domain"/>
    <property type="match status" value="1"/>
</dbReference>
<dbReference type="Pfam" id="PF01119">
    <property type="entry name" value="DNA_mis_repair"/>
    <property type="match status" value="1"/>
</dbReference>
<dbReference type="KEGG" id="faf:OE104_05675"/>
<feature type="domain" description="MutL C-terminal dimerisation" evidence="6">
    <location>
        <begin position="462"/>
        <end position="604"/>
    </location>
</feature>
<evidence type="ECO:0000256" key="1">
    <source>
        <dbReference type="ARBA" id="ARBA00006082"/>
    </source>
</evidence>
<dbReference type="SMART" id="SM00853">
    <property type="entry name" value="MutL_C"/>
    <property type="match status" value="1"/>
</dbReference>
<dbReference type="InterPro" id="IPR014790">
    <property type="entry name" value="MutL_C"/>
</dbReference>
<sequence length="648" mass="74015">MGRIIQLSEHLSNKIAAGEVVERPASVVKELVENAIDANSTSIEVEVEEAGLAKIRIVDNGDGMEEEDAVLAFERHATSKIREEGDLFRIQTLGFRGEAIPSIASVSKMELITSTGEKPGTRIVMHGGKRIEKKMAPSRKGTEVIVTDLFFNTPARLKYMKSIHTELGNITDVMNRIALAHPEIAMKLIHNGRKLLQTTGNGDPLQVLAAIYGMNIAKKMIRIETESLDFHITGYIALPEINRASRNYISTMINGRYIKNFSLNRAIISGYHTLLPIGRYPIAFLRIEMDPILVDVNVHPAKMEVRLSKEQTLCELITETIQNAFRKETLIPSVTKEREKRKTEQVQFHLDHLQKQEESRRSYLTNQERKVAKTFLQSVTEGMEESRSDTTDGGKQPLHFVEKSEPTDDGEKDELSLPERDVPFVKEPTVSKPPVQHEKTETAISNTDERPNHSDRIPPLYPIGQMHGTYILAENEKGLYIIDQHAAQERIKYEFYREKIGEVPNDLQELLIPMTMQFSNDEFVKLQEHVEELKKVGVFLEPFGTNTFIVRNHPQWFPKGEEEEMIRLMVDQVLAMKQIDLKKLREETAIMMSCKGSIKANHRLRNEEILELLDTLRTTTDPFTCPHGRPIIIHFSTYDLEKMFKRIM</sequence>
<dbReference type="SMART" id="SM01340">
    <property type="entry name" value="DNA_mis_repair"/>
    <property type="match status" value="1"/>
</dbReference>
<dbReference type="NCBIfam" id="TIGR00585">
    <property type="entry name" value="mutl"/>
    <property type="match status" value="1"/>
</dbReference>
<dbReference type="InterPro" id="IPR037198">
    <property type="entry name" value="MutL_C_sf"/>
</dbReference>
<comment type="similarity">
    <text evidence="1 4">Belongs to the DNA mismatch repair MutL/HexB family.</text>
</comment>
<dbReference type="RefSeq" id="WP_275418603.1">
    <property type="nucleotide sequence ID" value="NZ_CP106878.1"/>
</dbReference>
<evidence type="ECO:0000256" key="2">
    <source>
        <dbReference type="ARBA" id="ARBA00022763"/>
    </source>
</evidence>
<keyword evidence="8" id="KW-0255">Endonuclease</keyword>
<keyword evidence="3 4" id="KW-0234">DNA repair</keyword>
<dbReference type="FunFam" id="3.30.1370.100:FF:000004">
    <property type="entry name" value="DNA mismatch repair endonuclease MutL"/>
    <property type="match status" value="1"/>
</dbReference>
<dbReference type="GO" id="GO:0030983">
    <property type="term" value="F:mismatched DNA binding"/>
    <property type="evidence" value="ECO:0007669"/>
    <property type="project" value="InterPro"/>
</dbReference>
<proteinExistence type="inferred from homology"/>
<accession>A0A9E8RWK9</accession>
<evidence type="ECO:0000313" key="9">
    <source>
        <dbReference type="Proteomes" id="UP001164718"/>
    </source>
</evidence>
<dbReference type="InterPro" id="IPR013507">
    <property type="entry name" value="DNA_mismatch_S5_2-like"/>
</dbReference>
<evidence type="ECO:0000313" key="8">
    <source>
        <dbReference type="EMBL" id="WAA10801.1"/>
    </source>
</evidence>
<dbReference type="PANTHER" id="PTHR10073:SF12">
    <property type="entry name" value="DNA MISMATCH REPAIR PROTEIN MLH1"/>
    <property type="match status" value="1"/>
</dbReference>
<comment type="function">
    <text evidence="4">This protein is involved in the repair of mismatches in DNA. It is required for dam-dependent methyl-directed DNA mismatch repair. May act as a 'molecular matchmaker', a protein that promotes the formation of a stable complex between two or more DNA-binding proteins in an ATP-dependent manner without itself being part of a final effector complex.</text>
</comment>
<dbReference type="SUPFAM" id="SSF118116">
    <property type="entry name" value="DNA mismatch repair protein MutL"/>
    <property type="match status" value="1"/>
</dbReference>
<dbReference type="InterPro" id="IPR042120">
    <property type="entry name" value="MutL_C_dimsub"/>
</dbReference>
<dbReference type="CDD" id="cd16926">
    <property type="entry name" value="HATPase_MutL-MLH-PMS-like"/>
    <property type="match status" value="1"/>
</dbReference>
<feature type="compositionally biased region" description="Basic and acidic residues" evidence="5">
    <location>
        <begin position="413"/>
        <end position="424"/>
    </location>
</feature>
<keyword evidence="8" id="KW-0540">Nuclease</keyword>
<dbReference type="InterPro" id="IPR002099">
    <property type="entry name" value="MutL/Mlh/PMS"/>
</dbReference>
<dbReference type="GO" id="GO:0016887">
    <property type="term" value="F:ATP hydrolysis activity"/>
    <property type="evidence" value="ECO:0007669"/>
    <property type="project" value="InterPro"/>
</dbReference>